<feature type="compositionally biased region" description="Low complexity" evidence="1">
    <location>
        <begin position="101"/>
        <end position="113"/>
    </location>
</feature>
<feature type="compositionally biased region" description="Basic and acidic residues" evidence="1">
    <location>
        <begin position="356"/>
        <end position="367"/>
    </location>
</feature>
<accession>A0AAN6UNG4</accession>
<feature type="compositionally biased region" description="Polar residues" evidence="1">
    <location>
        <begin position="32"/>
        <end position="42"/>
    </location>
</feature>
<evidence type="ECO:0000256" key="1">
    <source>
        <dbReference type="SAM" id="MobiDB-lite"/>
    </source>
</evidence>
<dbReference type="InterPro" id="IPR036770">
    <property type="entry name" value="Ankyrin_rpt-contain_sf"/>
</dbReference>
<keyword evidence="3" id="KW-1185">Reference proteome</keyword>
<evidence type="ECO:0000313" key="3">
    <source>
        <dbReference type="Proteomes" id="UP001304895"/>
    </source>
</evidence>
<dbReference type="PANTHER" id="PTHR47685">
    <property type="entry name" value="MAGNESIUM TRANSPORT PROTEIN CORA"/>
    <property type="match status" value="1"/>
</dbReference>
<evidence type="ECO:0000313" key="2">
    <source>
        <dbReference type="EMBL" id="KAK4135926.1"/>
    </source>
</evidence>
<evidence type="ECO:0008006" key="4">
    <source>
        <dbReference type="Google" id="ProtNLM"/>
    </source>
</evidence>
<organism evidence="2 3">
    <name type="scientific">Trichocladium antarcticum</name>
    <dbReference type="NCBI Taxonomy" id="1450529"/>
    <lineage>
        <taxon>Eukaryota</taxon>
        <taxon>Fungi</taxon>
        <taxon>Dikarya</taxon>
        <taxon>Ascomycota</taxon>
        <taxon>Pezizomycotina</taxon>
        <taxon>Sordariomycetes</taxon>
        <taxon>Sordariomycetidae</taxon>
        <taxon>Sordariales</taxon>
        <taxon>Chaetomiaceae</taxon>
        <taxon>Trichocladium</taxon>
    </lineage>
</organism>
<reference evidence="2" key="1">
    <citation type="journal article" date="2023" name="Mol. Phylogenet. Evol.">
        <title>Genome-scale phylogeny and comparative genomics of the fungal order Sordariales.</title>
        <authorList>
            <person name="Hensen N."/>
            <person name="Bonometti L."/>
            <person name="Westerberg I."/>
            <person name="Brannstrom I.O."/>
            <person name="Guillou S."/>
            <person name="Cros-Aarteil S."/>
            <person name="Calhoun S."/>
            <person name="Haridas S."/>
            <person name="Kuo A."/>
            <person name="Mondo S."/>
            <person name="Pangilinan J."/>
            <person name="Riley R."/>
            <person name="LaButti K."/>
            <person name="Andreopoulos B."/>
            <person name="Lipzen A."/>
            <person name="Chen C."/>
            <person name="Yan M."/>
            <person name="Daum C."/>
            <person name="Ng V."/>
            <person name="Clum A."/>
            <person name="Steindorff A."/>
            <person name="Ohm R.A."/>
            <person name="Martin F."/>
            <person name="Silar P."/>
            <person name="Natvig D.O."/>
            <person name="Lalanne C."/>
            <person name="Gautier V."/>
            <person name="Ament-Velasquez S.L."/>
            <person name="Kruys A."/>
            <person name="Hutchinson M.I."/>
            <person name="Powell A.J."/>
            <person name="Barry K."/>
            <person name="Miller A.N."/>
            <person name="Grigoriev I.V."/>
            <person name="Debuchy R."/>
            <person name="Gladieux P."/>
            <person name="Hiltunen Thoren M."/>
            <person name="Johannesson H."/>
        </authorList>
    </citation>
    <scope>NUCLEOTIDE SEQUENCE</scope>
    <source>
        <strain evidence="2">CBS 123565</strain>
    </source>
</reference>
<reference evidence="2" key="2">
    <citation type="submission" date="2023-05" db="EMBL/GenBank/DDBJ databases">
        <authorList>
            <consortium name="Lawrence Berkeley National Laboratory"/>
            <person name="Steindorff A."/>
            <person name="Hensen N."/>
            <person name="Bonometti L."/>
            <person name="Westerberg I."/>
            <person name="Brannstrom I.O."/>
            <person name="Guillou S."/>
            <person name="Cros-Aarteil S."/>
            <person name="Calhoun S."/>
            <person name="Haridas S."/>
            <person name="Kuo A."/>
            <person name="Mondo S."/>
            <person name="Pangilinan J."/>
            <person name="Riley R."/>
            <person name="Labutti K."/>
            <person name="Andreopoulos B."/>
            <person name="Lipzen A."/>
            <person name="Chen C."/>
            <person name="Yanf M."/>
            <person name="Daum C."/>
            <person name="Ng V."/>
            <person name="Clum A."/>
            <person name="Ohm R."/>
            <person name="Martin F."/>
            <person name="Silar P."/>
            <person name="Natvig D."/>
            <person name="Lalanne C."/>
            <person name="Gautier V."/>
            <person name="Ament-Velasquez S.L."/>
            <person name="Kruys A."/>
            <person name="Hutchinson M.I."/>
            <person name="Powell A.J."/>
            <person name="Barry K."/>
            <person name="Miller A.N."/>
            <person name="Grigoriev I.V."/>
            <person name="Debuchy R."/>
            <person name="Gladieux P."/>
            <person name="Thoren M.H."/>
            <person name="Johannesson H."/>
        </authorList>
    </citation>
    <scope>NUCLEOTIDE SEQUENCE</scope>
    <source>
        <strain evidence="2">CBS 123565</strain>
    </source>
</reference>
<sequence length="1343" mass="148427">MASPLVASLAAGRGGEWDGPPAAVPVWLGQGRQKTNGDTNLEAQKADPSPRCASHSSLPAQSSTRAPAEMLRLKLDIPPPGPGVVHRASQLQHAPQTPVVGRGANANGNANGAWWKRVGQVKSKIGTTKPRPSRSSAGPRSQKPETTDANGPGNAGEAPGGENAKPEAKLPEPSRLVLLSSPPVPVLPVMEIIAIHDIGQSLATAWAYTPEKSFAKRPGIPPKQAQMPGTPAALPTHAAAFQARLKALEEANRKVLQEHRRGYIQGWTDAIDVGPPDAPTSSRRSVGPEHPALPAVAGPDVVQDSKATVSPAGEPGPAVVSLDNGKASADGDVPLGDGETGCQPPAPQQAIPLGPAEKKPDDDDRTSRHSRPSSHKGSKAPSEKDRGVKAGNWLTDRTMLAGHLDRAQVRAFTYKLAEPTQLTESAYKKPDYDKFLKDTAESLYALLKIGDADHDFPIPLVFIATGFGCLIIQELMALIHERDPTPAFLDMVAAILFLDAPSPVLKENAKTERAKMVAVPILPPPPSSSRAARVKTILEPRGVDSGDLWAKFHHVIRENGLATVWFYTPVQVLNKNGPSPRAAGVDFVKLDPVAAKPGANTRTPSRFRGPGDPSYRALVDQIQRLLLLKASASKSLEDLLTQFIEWGYNLDVKDHGQRCPLHRAAECANDGALIRLVTAQPALVIERDKDGLTPLHMVIIKIVSNGAGDYDRAPYRMMIEKLLSALTETEHEDDAKDASGKSPWEYASEENYRWIRELREPRFLLTGARAARPETIDDLVTRPNPAEVAACKRSDATLAQFYIAEDGSKDYLDPQRPDVYTVLYNRQYGVDKLFRRNLRPDEDKRATCRWIHLPANNVTSDFQDLFVQQLGRIDRSTTGRRHQGSAAFDRHIVPGAFRYKQTYEPRAGDTPSPSPGFPFPSPSGSFSIRSTDGVGTGTAKKTVAALFMPVFGFERHKNRKKLTAAMKDPYDKRADDDETHFLIRAYLNHAKLPLHCRRTLDQFTYHMLDNTERRDNTQVMFKSTKKNTRARPDRTGRCPDKGGLPVLMIDQLWLWILEDEKTVITSLPNTWESAEDYNLVRHLMKHELRGNDDRPLIKGSLDLANTIIRCSVDFLHRQGPLDVTLYDCFQSSITLIAERQALQFEEFKSLVKNLNQEGIDEQNRAILTNALFQLTTETRLLAEIMDIQDELKTIQGVLLQQKDVLKKFVQVLSNDQHRDKADDESDVIDTPESSQYPTDPYFGDNYLCETPDPHDGRKPLQSALYRDGGRPRIRRSVQFADEPASHHRPKGWDQAEENLRLVENNIATVKEMTTYAEKVRVEVCSFSPSFAPFRRTRQDRSKG</sequence>
<dbReference type="SUPFAM" id="SSF48403">
    <property type="entry name" value="Ankyrin repeat"/>
    <property type="match status" value="1"/>
</dbReference>
<feature type="compositionally biased region" description="Low complexity" evidence="1">
    <location>
        <begin position="149"/>
        <end position="163"/>
    </location>
</feature>
<dbReference type="Proteomes" id="UP001304895">
    <property type="component" value="Unassembled WGS sequence"/>
</dbReference>
<feature type="region of interest" description="Disordered" evidence="1">
    <location>
        <begin position="1216"/>
        <end position="1236"/>
    </location>
</feature>
<dbReference type="Gene3D" id="1.25.40.20">
    <property type="entry name" value="Ankyrin repeat-containing domain"/>
    <property type="match status" value="1"/>
</dbReference>
<feature type="compositionally biased region" description="Basic residues" evidence="1">
    <location>
        <begin position="368"/>
        <end position="378"/>
    </location>
</feature>
<dbReference type="PANTHER" id="PTHR47685:SF1">
    <property type="entry name" value="MAGNESIUM TRANSPORT PROTEIN CORA"/>
    <property type="match status" value="1"/>
</dbReference>
<gene>
    <name evidence="2" type="ORF">BT67DRAFT_264489</name>
</gene>
<comment type="caution">
    <text evidence="2">The sequence shown here is derived from an EMBL/GenBank/DDBJ whole genome shotgun (WGS) entry which is preliminary data.</text>
</comment>
<dbReference type="EMBL" id="MU853405">
    <property type="protein sequence ID" value="KAK4135926.1"/>
    <property type="molecule type" value="Genomic_DNA"/>
</dbReference>
<dbReference type="InterPro" id="IPR050829">
    <property type="entry name" value="CorA_MIT"/>
</dbReference>
<feature type="compositionally biased region" description="Polar residues" evidence="1">
    <location>
        <begin position="54"/>
        <end position="65"/>
    </location>
</feature>
<feature type="region of interest" description="Disordered" evidence="1">
    <location>
        <begin position="1"/>
        <end position="169"/>
    </location>
</feature>
<name>A0AAN6UNG4_9PEZI</name>
<proteinExistence type="predicted"/>
<feature type="region of interest" description="Disordered" evidence="1">
    <location>
        <begin position="268"/>
        <end position="391"/>
    </location>
</feature>
<protein>
    <recommendedName>
        <fullName evidence="4">Ankyrin repeat protein</fullName>
    </recommendedName>
</protein>